<gene>
    <name evidence="2" type="ORF">POM88_032195</name>
</gene>
<protein>
    <submittedName>
        <fullName evidence="2">Uncharacterized protein</fullName>
    </submittedName>
</protein>
<name>A0AAD8I0T9_9APIA</name>
<dbReference type="PANTHER" id="PTHR23012:SF215">
    <property type="entry name" value="RING_FYVE_PHD ZINC FINGER SUPERFAMILY PROTEIN"/>
    <property type="match status" value="1"/>
</dbReference>
<dbReference type="Pfam" id="PF12428">
    <property type="entry name" value="DUF3675"/>
    <property type="match status" value="1"/>
</dbReference>
<dbReference type="GO" id="GO:0016020">
    <property type="term" value="C:membrane"/>
    <property type="evidence" value="ECO:0007669"/>
    <property type="project" value="TreeGrafter"/>
</dbReference>
<dbReference type="InterPro" id="IPR023299">
    <property type="entry name" value="ATPase_P-typ_cyto_dom_N"/>
</dbReference>
<evidence type="ECO:0000256" key="1">
    <source>
        <dbReference type="SAM" id="MobiDB-lite"/>
    </source>
</evidence>
<dbReference type="GO" id="GO:0016567">
    <property type="term" value="P:protein ubiquitination"/>
    <property type="evidence" value="ECO:0007669"/>
    <property type="project" value="TreeGrafter"/>
</dbReference>
<accession>A0AAD8I0T9</accession>
<proteinExistence type="predicted"/>
<dbReference type="InterPro" id="IPR022143">
    <property type="entry name" value="DUF3675"/>
</dbReference>
<dbReference type="AlphaFoldDB" id="A0AAD8I0T9"/>
<reference evidence="2" key="2">
    <citation type="submission" date="2023-05" db="EMBL/GenBank/DDBJ databases">
        <authorList>
            <person name="Schelkunov M.I."/>
        </authorList>
    </citation>
    <scope>NUCLEOTIDE SEQUENCE</scope>
    <source>
        <strain evidence="2">Hsosn_3</strain>
        <tissue evidence="2">Leaf</tissue>
    </source>
</reference>
<dbReference type="Proteomes" id="UP001237642">
    <property type="component" value="Unassembled WGS sequence"/>
</dbReference>
<evidence type="ECO:0000313" key="3">
    <source>
        <dbReference type="Proteomes" id="UP001237642"/>
    </source>
</evidence>
<reference evidence="2" key="1">
    <citation type="submission" date="2023-02" db="EMBL/GenBank/DDBJ databases">
        <title>Genome of toxic invasive species Heracleum sosnowskyi carries increased number of genes despite the absence of recent whole-genome duplications.</title>
        <authorList>
            <person name="Schelkunov M."/>
            <person name="Shtratnikova V."/>
            <person name="Makarenko M."/>
            <person name="Klepikova A."/>
            <person name="Omelchenko D."/>
            <person name="Novikova G."/>
            <person name="Obukhova E."/>
            <person name="Bogdanov V."/>
            <person name="Penin A."/>
            <person name="Logacheva M."/>
        </authorList>
    </citation>
    <scope>NUCLEOTIDE SEQUENCE</scope>
    <source>
        <strain evidence="2">Hsosn_3</strain>
        <tissue evidence="2">Leaf</tissue>
    </source>
</reference>
<organism evidence="2 3">
    <name type="scientific">Heracleum sosnowskyi</name>
    <dbReference type="NCBI Taxonomy" id="360622"/>
    <lineage>
        <taxon>Eukaryota</taxon>
        <taxon>Viridiplantae</taxon>
        <taxon>Streptophyta</taxon>
        <taxon>Embryophyta</taxon>
        <taxon>Tracheophyta</taxon>
        <taxon>Spermatophyta</taxon>
        <taxon>Magnoliopsida</taxon>
        <taxon>eudicotyledons</taxon>
        <taxon>Gunneridae</taxon>
        <taxon>Pentapetalae</taxon>
        <taxon>asterids</taxon>
        <taxon>campanulids</taxon>
        <taxon>Apiales</taxon>
        <taxon>Apiaceae</taxon>
        <taxon>Apioideae</taxon>
        <taxon>apioid superclade</taxon>
        <taxon>Tordylieae</taxon>
        <taxon>Tordyliinae</taxon>
        <taxon>Heracleum</taxon>
    </lineage>
</organism>
<sequence>MAVVVRVEEQFLAFVKGALETIQGRLTDVPSSYVMTYKKYTRQGSRVLALAFNEAWIIADIPLDLHDPRLLAMAVAERHLLEAEYDDSDANRAVFCRSATLILMALLLLRHVLTMGDSDSDDVPYVDLVSTYVVVDEKKEKEVPAPEVPRATTTTEETSGTEKEMAVEEEKKEPNAEECDEGEDENGDQKEVL</sequence>
<dbReference type="GO" id="GO:0004842">
    <property type="term" value="F:ubiquitin-protein transferase activity"/>
    <property type="evidence" value="ECO:0007669"/>
    <property type="project" value="TreeGrafter"/>
</dbReference>
<dbReference type="PANTHER" id="PTHR23012">
    <property type="entry name" value="RING/FYVE/PHD ZINC FINGER DOMAIN-CONTAINING"/>
    <property type="match status" value="1"/>
</dbReference>
<dbReference type="GO" id="GO:0000166">
    <property type="term" value="F:nucleotide binding"/>
    <property type="evidence" value="ECO:0007669"/>
    <property type="project" value="InterPro"/>
</dbReference>
<keyword evidence="3" id="KW-1185">Reference proteome</keyword>
<comment type="caution">
    <text evidence="2">The sequence shown here is derived from an EMBL/GenBank/DDBJ whole genome shotgun (WGS) entry which is preliminary data.</text>
</comment>
<evidence type="ECO:0000313" key="2">
    <source>
        <dbReference type="EMBL" id="KAK1376002.1"/>
    </source>
</evidence>
<dbReference type="EMBL" id="JAUIZM010000007">
    <property type="protein sequence ID" value="KAK1376002.1"/>
    <property type="molecule type" value="Genomic_DNA"/>
</dbReference>
<feature type="compositionally biased region" description="Basic and acidic residues" evidence="1">
    <location>
        <begin position="160"/>
        <end position="175"/>
    </location>
</feature>
<feature type="compositionally biased region" description="Low complexity" evidence="1">
    <location>
        <begin position="148"/>
        <end position="158"/>
    </location>
</feature>
<dbReference type="Gene3D" id="3.40.1110.10">
    <property type="entry name" value="Calcium-transporting ATPase, cytoplasmic domain N"/>
    <property type="match status" value="1"/>
</dbReference>
<feature type="region of interest" description="Disordered" evidence="1">
    <location>
        <begin position="139"/>
        <end position="193"/>
    </location>
</feature>
<feature type="compositionally biased region" description="Acidic residues" evidence="1">
    <location>
        <begin position="176"/>
        <end position="186"/>
    </location>
</feature>
<dbReference type="InterPro" id="IPR033275">
    <property type="entry name" value="MARCH-like"/>
</dbReference>
<dbReference type="SUPFAM" id="SSF81660">
    <property type="entry name" value="Metal cation-transporting ATPase, ATP-binding domain N"/>
    <property type="match status" value="1"/>
</dbReference>